<proteinExistence type="predicted"/>
<dbReference type="Gene3D" id="1.20.1050.10">
    <property type="match status" value="1"/>
</dbReference>
<dbReference type="GO" id="GO:0004364">
    <property type="term" value="F:glutathione transferase activity"/>
    <property type="evidence" value="ECO:0007669"/>
    <property type="project" value="TreeGrafter"/>
</dbReference>
<evidence type="ECO:0000313" key="3">
    <source>
        <dbReference type="Proteomes" id="UP000641646"/>
    </source>
</evidence>
<sequence length="217" mass="24918">MTEFTLIIGNKNYSSWSLRPWLVLKHLGIEFTEIRIPLYTPTAKQEILRYSPNGKVPALLHKDLSVWESLSICEYLAECFPEANLWPIDRQARAIARSVSQEMHAGFANLRQHMSMNCRARLPGKGRQPGVAEDIQRIVSIWQDCRQKFESGGDFLFGHFTIADAMFAPVVSRFITYSVELDPVSSVYANTIWSLPAMQDWVKDAIAETERIEQYEF</sequence>
<dbReference type="PANTHER" id="PTHR42673:SF4">
    <property type="entry name" value="MALEYLACETOACETATE ISOMERASE"/>
    <property type="match status" value="1"/>
</dbReference>
<protein>
    <submittedName>
        <fullName evidence="2">Glutathione S-transferase family protein</fullName>
    </submittedName>
</protein>
<gene>
    <name evidence="2" type="ORF">H6G03_13250</name>
</gene>
<feature type="domain" description="GST N-terminal" evidence="1">
    <location>
        <begin position="4"/>
        <end position="84"/>
    </location>
</feature>
<reference evidence="2" key="2">
    <citation type="submission" date="2020-08" db="EMBL/GenBank/DDBJ databases">
        <authorList>
            <person name="Chen M."/>
            <person name="Teng W."/>
            <person name="Zhao L."/>
            <person name="Hu C."/>
            <person name="Zhou Y."/>
            <person name="Han B."/>
            <person name="Song L."/>
            <person name="Shu W."/>
        </authorList>
    </citation>
    <scope>NUCLEOTIDE SEQUENCE</scope>
    <source>
        <strain evidence="2">FACHB-1375</strain>
    </source>
</reference>
<dbReference type="InterPro" id="IPR040079">
    <property type="entry name" value="Glutathione_S-Trfase"/>
</dbReference>
<dbReference type="PROSITE" id="PS50404">
    <property type="entry name" value="GST_NTER"/>
    <property type="match status" value="1"/>
</dbReference>
<dbReference type="SFLD" id="SFLDS00019">
    <property type="entry name" value="Glutathione_Transferase_(cytos"/>
    <property type="match status" value="1"/>
</dbReference>
<accession>A0A926ZGC8</accession>
<dbReference type="PANTHER" id="PTHR42673">
    <property type="entry name" value="MALEYLACETOACETATE ISOMERASE"/>
    <property type="match status" value="1"/>
</dbReference>
<dbReference type="Gene3D" id="3.40.30.10">
    <property type="entry name" value="Glutaredoxin"/>
    <property type="match status" value="1"/>
</dbReference>
<dbReference type="SFLD" id="SFLDG00358">
    <property type="entry name" value="Main_(cytGST)"/>
    <property type="match status" value="1"/>
</dbReference>
<evidence type="ECO:0000313" key="2">
    <source>
        <dbReference type="EMBL" id="MBD2182063.1"/>
    </source>
</evidence>
<name>A0A926ZGC8_9CYAN</name>
<dbReference type="SUPFAM" id="SSF52833">
    <property type="entry name" value="Thioredoxin-like"/>
    <property type="match status" value="1"/>
</dbReference>
<dbReference type="GO" id="GO:0016034">
    <property type="term" value="F:maleylacetoacetate isomerase activity"/>
    <property type="evidence" value="ECO:0007669"/>
    <property type="project" value="TreeGrafter"/>
</dbReference>
<dbReference type="InterPro" id="IPR004045">
    <property type="entry name" value="Glutathione_S-Trfase_N"/>
</dbReference>
<dbReference type="EMBL" id="JACJPW010000030">
    <property type="protein sequence ID" value="MBD2182063.1"/>
    <property type="molecule type" value="Genomic_DNA"/>
</dbReference>
<comment type="caution">
    <text evidence="2">The sequence shown here is derived from an EMBL/GenBank/DDBJ whole genome shotgun (WGS) entry which is preliminary data.</text>
</comment>
<dbReference type="Pfam" id="PF13409">
    <property type="entry name" value="GST_N_2"/>
    <property type="match status" value="1"/>
</dbReference>
<dbReference type="CDD" id="cd03043">
    <property type="entry name" value="GST_N_1"/>
    <property type="match status" value="1"/>
</dbReference>
<evidence type="ECO:0000259" key="1">
    <source>
        <dbReference type="PROSITE" id="PS50404"/>
    </source>
</evidence>
<dbReference type="FunFam" id="3.40.30.10:FF:000206">
    <property type="entry name" value="Probable glutathione S-transferase"/>
    <property type="match status" value="1"/>
</dbReference>
<dbReference type="InterPro" id="IPR036249">
    <property type="entry name" value="Thioredoxin-like_sf"/>
</dbReference>
<dbReference type="InterPro" id="IPR036282">
    <property type="entry name" value="Glutathione-S-Trfase_C_sf"/>
</dbReference>
<dbReference type="Pfam" id="PF13410">
    <property type="entry name" value="GST_C_2"/>
    <property type="match status" value="1"/>
</dbReference>
<dbReference type="AlphaFoldDB" id="A0A926ZGC8"/>
<organism evidence="2 3">
    <name type="scientific">Aerosakkonema funiforme FACHB-1375</name>
    <dbReference type="NCBI Taxonomy" id="2949571"/>
    <lineage>
        <taxon>Bacteria</taxon>
        <taxon>Bacillati</taxon>
        <taxon>Cyanobacteriota</taxon>
        <taxon>Cyanophyceae</taxon>
        <taxon>Oscillatoriophycideae</taxon>
        <taxon>Aerosakkonematales</taxon>
        <taxon>Aerosakkonemataceae</taxon>
        <taxon>Aerosakkonema</taxon>
    </lineage>
</organism>
<reference evidence="2" key="1">
    <citation type="journal article" date="2015" name="ISME J.">
        <title>Draft Genome Sequence of Streptomyces incarnatus NRRL8089, which Produces the Nucleoside Antibiotic Sinefungin.</title>
        <authorList>
            <person name="Oshima K."/>
            <person name="Hattori M."/>
            <person name="Shimizu H."/>
            <person name="Fukuda K."/>
            <person name="Nemoto M."/>
            <person name="Inagaki K."/>
            <person name="Tamura T."/>
        </authorList>
    </citation>
    <scope>NUCLEOTIDE SEQUENCE</scope>
    <source>
        <strain evidence="2">FACHB-1375</strain>
    </source>
</reference>
<dbReference type="RefSeq" id="WP_190464875.1">
    <property type="nucleotide sequence ID" value="NZ_JACJPW010000030.1"/>
</dbReference>
<dbReference type="GO" id="GO:0006749">
    <property type="term" value="P:glutathione metabolic process"/>
    <property type="evidence" value="ECO:0007669"/>
    <property type="project" value="TreeGrafter"/>
</dbReference>
<dbReference type="CDD" id="cd03194">
    <property type="entry name" value="GST_C_3"/>
    <property type="match status" value="1"/>
</dbReference>
<dbReference type="GO" id="GO:0006559">
    <property type="term" value="P:L-phenylalanine catabolic process"/>
    <property type="evidence" value="ECO:0007669"/>
    <property type="project" value="TreeGrafter"/>
</dbReference>
<keyword evidence="3" id="KW-1185">Reference proteome</keyword>
<dbReference type="SUPFAM" id="SSF47616">
    <property type="entry name" value="GST C-terminal domain-like"/>
    <property type="match status" value="1"/>
</dbReference>
<dbReference type="Proteomes" id="UP000641646">
    <property type="component" value="Unassembled WGS sequence"/>
</dbReference>